<evidence type="ECO:0000256" key="9">
    <source>
        <dbReference type="ARBA" id="ARBA00023274"/>
    </source>
</evidence>
<dbReference type="InterPro" id="IPR004125">
    <property type="entry name" value="Signal_recog_particle_SRP54_M"/>
</dbReference>
<dbReference type="CDD" id="cd17875">
    <property type="entry name" value="SRP54_G"/>
    <property type="match status" value="1"/>
</dbReference>
<dbReference type="GO" id="GO:0030942">
    <property type="term" value="F:endoplasmic reticulum signal peptide binding"/>
    <property type="evidence" value="ECO:0007669"/>
    <property type="project" value="TreeGrafter"/>
</dbReference>
<dbReference type="GO" id="GO:0003924">
    <property type="term" value="F:GTPase activity"/>
    <property type="evidence" value="ECO:0007669"/>
    <property type="project" value="InterPro"/>
</dbReference>
<dbReference type="SUPFAM" id="SSF47446">
    <property type="entry name" value="Signal peptide-binding domain"/>
    <property type="match status" value="1"/>
</dbReference>
<dbReference type="InterPro" id="IPR022941">
    <property type="entry name" value="SRP54"/>
</dbReference>
<dbReference type="InterPro" id="IPR027417">
    <property type="entry name" value="P-loop_NTPase"/>
</dbReference>
<evidence type="ECO:0000313" key="15">
    <source>
        <dbReference type="EMBL" id="KAF4673360.1"/>
    </source>
</evidence>
<dbReference type="SUPFAM" id="SSF52540">
    <property type="entry name" value="P-loop containing nucleoside triphosphate hydrolases"/>
    <property type="match status" value="1"/>
</dbReference>
<keyword evidence="7" id="KW-0342">GTP-binding</keyword>
<dbReference type="GO" id="GO:0006616">
    <property type="term" value="P:SRP-dependent cotranslational protein targeting to membrane, translocation"/>
    <property type="evidence" value="ECO:0007669"/>
    <property type="project" value="TreeGrafter"/>
</dbReference>
<proteinExistence type="inferred from homology"/>
<feature type="domain" description="SRP54-type proteins GTP-binding" evidence="13">
    <location>
        <begin position="691"/>
        <end position="704"/>
    </location>
</feature>
<evidence type="ECO:0000256" key="1">
    <source>
        <dbReference type="ARBA" id="ARBA00004496"/>
    </source>
</evidence>
<sequence length="922" mass="100311">MVVVSPRQRSPSRLTEGNDPAAAAAYSRLLENFMSPDFDVATFVREMVANAENKGSGSPSGGGSPRRRSQSGGGAVAAVIAQLDQAIFTVDEQLRSKVADCYDQLLLNDTTDLDRVDGELRQVRESVAVLKATLDNVRTEAVTPFRVIKKRLDTLERAQKAAALVRSTQKLLLGVRKLRMQMQAASAESASALDGRPILGTHSAKAAILANGLETSLQADTLGRLPAISKEVAFIHHSSSALRKHASEALMAGLEPDAGSPVKQQALLMSAVQVLFELGCLSTESVSCAAAVVSNVDAYALQVPGESSAQGDIVNEEQFWRVAEKLGEAIVQFGRPVKMLDELVRLGVDPLTQKHFISSFQGPEPQPIFRAAWDAIAGGSQSAAVSRDQRSPEVFASKHSCVEDGANSVEPRRGRGRQEAALRSSEGVGWVNRGSYEMVCALKAASSLNEEDDEALEECLKEIAKALLQADVNVKYVSKLRQSIRTHMKLYEGTSINRHKTVRKLVFDELVNGSGKTTSCTKWVSPQVISYELPPKFSDSTRYALYYQRRGWKVALVCADTFRAGAFDQLRQNATKARIPFYGSHTIIDPVQVASEGVALFKEERYDLIIVDTSGRHKQESALFDEMKQVSDAVKPDDVIFVMDSHIGQACSTQATAFSSAVDVGSVIITKLDGHAKGGGALSAVAATDSPIIFIGTGEHLDDFERFEVKGFVGRLLGMGDLAGLADSIANAVNIDEQKETMERLQAGKAFTLRDLYSQLQAVMNMGSMSKMLSMIPGMGGNANAMMSDEASIKRVKGFLVMMDSLTSAELDAVKPIYEGSRIMRISRGSGHHPYAVIELIEEHKRMQKMLQRMGKTGLLSKAGDLTNMVRNPQQVINKLKASVDHDTLARMGGAENFFNMLKEMEQNEEMQALSKKLNKKR</sequence>
<dbReference type="GO" id="GO:0005786">
    <property type="term" value="C:signal recognition particle, endoplasmic reticulum targeting"/>
    <property type="evidence" value="ECO:0007669"/>
    <property type="project" value="UniProtKB-KW"/>
</dbReference>
<keyword evidence="5" id="KW-0378">Hydrolase</keyword>
<comment type="subcellular location">
    <subcellularLocation>
        <location evidence="1">Cytoplasm</location>
    </subcellularLocation>
</comment>
<evidence type="ECO:0000313" key="17">
    <source>
        <dbReference type="Proteomes" id="UP000572268"/>
    </source>
</evidence>
<dbReference type="GO" id="GO:0008312">
    <property type="term" value="F:7S RNA binding"/>
    <property type="evidence" value="ECO:0007669"/>
    <property type="project" value="InterPro"/>
</dbReference>
<dbReference type="Pfam" id="PF00448">
    <property type="entry name" value="SRP54"/>
    <property type="match status" value="1"/>
</dbReference>
<dbReference type="EMBL" id="JABANN010000052">
    <property type="protein sequence ID" value="KAF4673360.1"/>
    <property type="molecule type" value="Genomic_DNA"/>
</dbReference>
<evidence type="ECO:0000256" key="2">
    <source>
        <dbReference type="ARBA" id="ARBA00005450"/>
    </source>
</evidence>
<keyword evidence="4" id="KW-0547">Nucleotide-binding</keyword>
<dbReference type="AlphaFoldDB" id="A0A7J6MHR5"/>
<evidence type="ECO:0000256" key="12">
    <source>
        <dbReference type="SAM" id="MobiDB-lite"/>
    </source>
</evidence>
<dbReference type="InterPro" id="IPR000897">
    <property type="entry name" value="SRP54_GTPase_dom"/>
</dbReference>
<evidence type="ECO:0000256" key="7">
    <source>
        <dbReference type="ARBA" id="ARBA00023134"/>
    </source>
</evidence>
<evidence type="ECO:0000256" key="6">
    <source>
        <dbReference type="ARBA" id="ARBA00022884"/>
    </source>
</evidence>
<keyword evidence="8" id="KW-0733">Signal recognition particle</keyword>
<dbReference type="GO" id="GO:0005829">
    <property type="term" value="C:cytosol"/>
    <property type="evidence" value="ECO:0007669"/>
    <property type="project" value="TreeGrafter"/>
</dbReference>
<evidence type="ECO:0000256" key="11">
    <source>
        <dbReference type="ARBA" id="ARBA00048157"/>
    </source>
</evidence>
<evidence type="ECO:0000313" key="16">
    <source>
        <dbReference type="Proteomes" id="UP000570595"/>
    </source>
</evidence>
<dbReference type="Pfam" id="PF20649">
    <property type="entry name" value="COG5_C"/>
    <property type="match status" value="1"/>
</dbReference>
<evidence type="ECO:0000256" key="8">
    <source>
        <dbReference type="ARBA" id="ARBA00023135"/>
    </source>
</evidence>
<dbReference type="InterPro" id="IPR036891">
    <property type="entry name" value="Signal_recog_part_SRP54_M_sf"/>
</dbReference>
<keyword evidence="3" id="KW-0963">Cytoplasm</keyword>
<feature type="region of interest" description="Disordered" evidence="12">
    <location>
        <begin position="52"/>
        <end position="71"/>
    </location>
</feature>
<dbReference type="Proteomes" id="UP000572268">
    <property type="component" value="Unassembled WGS sequence"/>
</dbReference>
<reference evidence="16 17" key="1">
    <citation type="submission" date="2020-04" db="EMBL/GenBank/DDBJ databases">
        <title>Perkinsus olseni comparative genomics.</title>
        <authorList>
            <person name="Bogema D.R."/>
        </authorList>
    </citation>
    <scope>NUCLEOTIDE SEQUENCE [LARGE SCALE GENOMIC DNA]</scope>
    <source>
        <strain evidence="14">ATCC PRA-179</strain>
        <strain evidence="15">ATCC PRA-31</strain>
    </source>
</reference>
<accession>A0A7J6MHR5</accession>
<name>A0A7J6MHR5_PEROL</name>
<organism evidence="14 16">
    <name type="scientific">Perkinsus olseni</name>
    <name type="common">Perkinsus atlanticus</name>
    <dbReference type="NCBI Taxonomy" id="32597"/>
    <lineage>
        <taxon>Eukaryota</taxon>
        <taxon>Sar</taxon>
        <taxon>Alveolata</taxon>
        <taxon>Perkinsozoa</taxon>
        <taxon>Perkinsea</taxon>
        <taxon>Perkinsida</taxon>
        <taxon>Perkinsidae</taxon>
        <taxon>Perkinsus</taxon>
    </lineage>
</organism>
<evidence type="ECO:0000256" key="3">
    <source>
        <dbReference type="ARBA" id="ARBA00022490"/>
    </source>
</evidence>
<dbReference type="InterPro" id="IPR048485">
    <property type="entry name" value="COG5_helical"/>
</dbReference>
<dbReference type="Pfam" id="PF02881">
    <property type="entry name" value="SRP54_N"/>
    <property type="match status" value="1"/>
</dbReference>
<dbReference type="Pfam" id="PF10392">
    <property type="entry name" value="COG5_N"/>
    <property type="match status" value="1"/>
</dbReference>
<dbReference type="InterPro" id="IPR042101">
    <property type="entry name" value="SRP54_N_sf"/>
</dbReference>
<keyword evidence="6" id="KW-0694">RNA-binding</keyword>
<dbReference type="OrthoDB" id="10250817at2759"/>
<dbReference type="EMBL" id="JABAHT010000004">
    <property type="protein sequence ID" value="KAF4671035.1"/>
    <property type="molecule type" value="Genomic_DNA"/>
</dbReference>
<dbReference type="PANTHER" id="PTHR11564:SF5">
    <property type="entry name" value="SIGNAL RECOGNITION PARTICLE SUBUNIT SRP54"/>
    <property type="match status" value="1"/>
</dbReference>
<dbReference type="SMART" id="SM00963">
    <property type="entry name" value="SRP54_N"/>
    <property type="match status" value="1"/>
</dbReference>
<comment type="caution">
    <text evidence="14">The sequence shown here is derived from an EMBL/GenBank/DDBJ whole genome shotgun (WGS) entry which is preliminary data.</text>
</comment>
<dbReference type="InterPro" id="IPR036225">
    <property type="entry name" value="SRP/SRP_N"/>
</dbReference>
<dbReference type="InterPro" id="IPR049176">
    <property type="entry name" value="COG5_N"/>
</dbReference>
<comment type="similarity">
    <text evidence="2">Belongs to the GTP-binding SRP family. SRP54 subfamily.</text>
</comment>
<dbReference type="InterPro" id="IPR013822">
    <property type="entry name" value="Signal_recog_particl_SRP54_hlx"/>
</dbReference>
<dbReference type="FunFam" id="3.40.50.300:FF:000022">
    <property type="entry name" value="Signal recognition particle 54 kDa subunit"/>
    <property type="match status" value="1"/>
</dbReference>
<dbReference type="Pfam" id="PF02978">
    <property type="entry name" value="SRP_SPB"/>
    <property type="match status" value="1"/>
</dbReference>
<evidence type="ECO:0000256" key="5">
    <source>
        <dbReference type="ARBA" id="ARBA00022801"/>
    </source>
</evidence>
<gene>
    <name evidence="15" type="ORF">FOL46_007400</name>
    <name evidence="14" type="ORF">FOZ61_006853</name>
</gene>
<dbReference type="Gene3D" id="3.40.50.300">
    <property type="entry name" value="P-loop containing nucleotide triphosphate hydrolases"/>
    <property type="match status" value="1"/>
</dbReference>
<comment type="catalytic activity">
    <reaction evidence="11">
        <text>GTP + H2O = GDP + phosphate + H(+)</text>
        <dbReference type="Rhea" id="RHEA:19669"/>
        <dbReference type="ChEBI" id="CHEBI:15377"/>
        <dbReference type="ChEBI" id="CHEBI:15378"/>
        <dbReference type="ChEBI" id="CHEBI:37565"/>
        <dbReference type="ChEBI" id="CHEBI:43474"/>
        <dbReference type="ChEBI" id="CHEBI:58189"/>
        <dbReference type="EC" id="3.6.5.4"/>
    </reaction>
    <physiologicalReaction direction="left-to-right" evidence="11">
        <dbReference type="Rhea" id="RHEA:19670"/>
    </physiologicalReaction>
</comment>
<dbReference type="Gene3D" id="1.10.260.30">
    <property type="entry name" value="Signal recognition particle, SRP54 subunit, M-domain"/>
    <property type="match status" value="1"/>
</dbReference>
<dbReference type="EC" id="3.6.5.4" evidence="10"/>
<evidence type="ECO:0000256" key="4">
    <source>
        <dbReference type="ARBA" id="ARBA00022741"/>
    </source>
</evidence>
<dbReference type="GO" id="GO:0005525">
    <property type="term" value="F:GTP binding"/>
    <property type="evidence" value="ECO:0007669"/>
    <property type="project" value="UniProtKB-KW"/>
</dbReference>
<dbReference type="PANTHER" id="PTHR11564">
    <property type="entry name" value="SIGNAL RECOGNITION PARTICLE 54K PROTEIN SRP54"/>
    <property type="match status" value="1"/>
</dbReference>
<protein>
    <recommendedName>
        <fullName evidence="10">signal-recognition-particle GTPase</fullName>
        <ecNumber evidence="10">3.6.5.4</ecNumber>
    </recommendedName>
</protein>
<dbReference type="SUPFAM" id="SSF47364">
    <property type="entry name" value="Domain of the SRP/SRP receptor G-proteins"/>
    <property type="match status" value="1"/>
</dbReference>
<dbReference type="Gene3D" id="1.20.120.140">
    <property type="entry name" value="Signal recognition particle SRP54, nucleotide-binding domain"/>
    <property type="match status" value="1"/>
</dbReference>
<evidence type="ECO:0000256" key="10">
    <source>
        <dbReference type="ARBA" id="ARBA00035672"/>
    </source>
</evidence>
<evidence type="ECO:0000313" key="14">
    <source>
        <dbReference type="EMBL" id="KAF4671035.1"/>
    </source>
</evidence>
<evidence type="ECO:0000259" key="13">
    <source>
        <dbReference type="PROSITE" id="PS00300"/>
    </source>
</evidence>
<dbReference type="PROSITE" id="PS00300">
    <property type="entry name" value="SRP54"/>
    <property type="match status" value="1"/>
</dbReference>
<keyword evidence="9" id="KW-0687">Ribonucleoprotein</keyword>
<dbReference type="SMART" id="SM00962">
    <property type="entry name" value="SRP54"/>
    <property type="match status" value="1"/>
</dbReference>
<dbReference type="Proteomes" id="UP000570595">
    <property type="component" value="Unassembled WGS sequence"/>
</dbReference>